<gene>
    <name evidence="2" type="ORF">SAMN04488078_101614</name>
</gene>
<reference evidence="2 3" key="1">
    <citation type="submission" date="2017-06" db="EMBL/GenBank/DDBJ databases">
        <authorList>
            <person name="Kim H.J."/>
            <person name="Triplett B.A."/>
        </authorList>
    </citation>
    <scope>NUCLEOTIDE SEQUENCE [LARGE SCALE GENOMIC DNA]</scope>
    <source>
        <strain evidence="2 3">DSM 11445</strain>
    </source>
</reference>
<evidence type="ECO:0000256" key="1">
    <source>
        <dbReference type="SAM" id="MobiDB-lite"/>
    </source>
</evidence>
<dbReference type="EMBL" id="FZON01000016">
    <property type="protein sequence ID" value="SNS46426.1"/>
    <property type="molecule type" value="Genomic_DNA"/>
</dbReference>
<name>A0A239EP28_9RHOB</name>
<sequence length="60" mass="6263">GTKGSGSGDTKEYHHSDAGLPDYEPHADDVMELMTQDIDTDASGGTSAKYASGGTYGDMY</sequence>
<dbReference type="RefSeq" id="WP_170941032.1">
    <property type="nucleotide sequence ID" value="NZ_FZON01000016.1"/>
</dbReference>
<evidence type="ECO:0000313" key="2">
    <source>
        <dbReference type="EMBL" id="SNS46426.1"/>
    </source>
</evidence>
<evidence type="ECO:0000313" key="3">
    <source>
        <dbReference type="Proteomes" id="UP000198440"/>
    </source>
</evidence>
<accession>A0A239EP28</accession>
<dbReference type="AlphaFoldDB" id="A0A239EP28"/>
<organism evidence="2 3">
    <name type="scientific">Antarctobacter heliothermus</name>
    <dbReference type="NCBI Taxonomy" id="74033"/>
    <lineage>
        <taxon>Bacteria</taxon>
        <taxon>Pseudomonadati</taxon>
        <taxon>Pseudomonadota</taxon>
        <taxon>Alphaproteobacteria</taxon>
        <taxon>Rhodobacterales</taxon>
        <taxon>Roseobacteraceae</taxon>
        <taxon>Antarctobacter</taxon>
    </lineage>
</organism>
<dbReference type="Proteomes" id="UP000198440">
    <property type="component" value="Unassembled WGS sequence"/>
</dbReference>
<protein>
    <submittedName>
        <fullName evidence="2">Uncharacterized protein</fullName>
    </submittedName>
</protein>
<feature type="non-terminal residue" evidence="2">
    <location>
        <position position="1"/>
    </location>
</feature>
<proteinExistence type="predicted"/>
<feature type="compositionally biased region" description="Basic and acidic residues" evidence="1">
    <location>
        <begin position="9"/>
        <end position="29"/>
    </location>
</feature>
<feature type="region of interest" description="Disordered" evidence="1">
    <location>
        <begin position="1"/>
        <end position="60"/>
    </location>
</feature>